<accession>A0AAP0FZ69</accession>
<feature type="compositionally biased region" description="Low complexity" evidence="1">
    <location>
        <begin position="12"/>
        <end position="23"/>
    </location>
</feature>
<gene>
    <name evidence="2" type="ORF">KSP39_PZI018569</name>
</gene>
<evidence type="ECO:0000313" key="3">
    <source>
        <dbReference type="Proteomes" id="UP001418222"/>
    </source>
</evidence>
<name>A0AAP0FZ69_9ASPA</name>
<evidence type="ECO:0000256" key="1">
    <source>
        <dbReference type="SAM" id="MobiDB-lite"/>
    </source>
</evidence>
<dbReference type="EMBL" id="JBBWWQ010000016">
    <property type="protein sequence ID" value="KAK8926191.1"/>
    <property type="molecule type" value="Genomic_DNA"/>
</dbReference>
<feature type="region of interest" description="Disordered" evidence="1">
    <location>
        <begin position="1"/>
        <end position="24"/>
    </location>
</feature>
<dbReference type="Proteomes" id="UP001418222">
    <property type="component" value="Unassembled WGS sequence"/>
</dbReference>
<sequence length="137" mass="14844">MAKRPATRSTPQSVGESSGSQSEALIESLRLSNEALARQMVDMQSQIQSLVAVVAGQAQRAQDPVGGVAVPPPPAPLVPPVVVPPEMAFISQFQRLRPPTYEGQADFMILDDWLISIEEMFTYSGITDDQKVMLAAY</sequence>
<reference evidence="2 3" key="1">
    <citation type="journal article" date="2022" name="Nat. Plants">
        <title>Genomes of leafy and leafless Platanthera orchids illuminate the evolution of mycoheterotrophy.</title>
        <authorList>
            <person name="Li M.H."/>
            <person name="Liu K.W."/>
            <person name="Li Z."/>
            <person name="Lu H.C."/>
            <person name="Ye Q.L."/>
            <person name="Zhang D."/>
            <person name="Wang J.Y."/>
            <person name="Li Y.F."/>
            <person name="Zhong Z.M."/>
            <person name="Liu X."/>
            <person name="Yu X."/>
            <person name="Liu D.K."/>
            <person name="Tu X.D."/>
            <person name="Liu B."/>
            <person name="Hao Y."/>
            <person name="Liao X.Y."/>
            <person name="Jiang Y.T."/>
            <person name="Sun W.H."/>
            <person name="Chen J."/>
            <person name="Chen Y.Q."/>
            <person name="Ai Y."/>
            <person name="Zhai J.W."/>
            <person name="Wu S.S."/>
            <person name="Zhou Z."/>
            <person name="Hsiao Y.Y."/>
            <person name="Wu W.L."/>
            <person name="Chen Y.Y."/>
            <person name="Lin Y.F."/>
            <person name="Hsu J.L."/>
            <person name="Li C.Y."/>
            <person name="Wang Z.W."/>
            <person name="Zhao X."/>
            <person name="Zhong W.Y."/>
            <person name="Ma X.K."/>
            <person name="Ma L."/>
            <person name="Huang J."/>
            <person name="Chen G.Z."/>
            <person name="Huang M.Z."/>
            <person name="Huang L."/>
            <person name="Peng D.H."/>
            <person name="Luo Y.B."/>
            <person name="Zou S.Q."/>
            <person name="Chen S.P."/>
            <person name="Lan S."/>
            <person name="Tsai W.C."/>
            <person name="Van de Peer Y."/>
            <person name="Liu Z.J."/>
        </authorList>
    </citation>
    <scope>NUCLEOTIDE SEQUENCE [LARGE SCALE GENOMIC DNA]</scope>
    <source>
        <strain evidence="2">Lor287</strain>
    </source>
</reference>
<evidence type="ECO:0000313" key="2">
    <source>
        <dbReference type="EMBL" id="KAK8926191.1"/>
    </source>
</evidence>
<comment type="caution">
    <text evidence="2">The sequence shown here is derived from an EMBL/GenBank/DDBJ whole genome shotgun (WGS) entry which is preliminary data.</text>
</comment>
<keyword evidence="3" id="KW-1185">Reference proteome</keyword>
<dbReference type="AlphaFoldDB" id="A0AAP0FZ69"/>
<organism evidence="2 3">
    <name type="scientific">Platanthera zijinensis</name>
    <dbReference type="NCBI Taxonomy" id="2320716"/>
    <lineage>
        <taxon>Eukaryota</taxon>
        <taxon>Viridiplantae</taxon>
        <taxon>Streptophyta</taxon>
        <taxon>Embryophyta</taxon>
        <taxon>Tracheophyta</taxon>
        <taxon>Spermatophyta</taxon>
        <taxon>Magnoliopsida</taxon>
        <taxon>Liliopsida</taxon>
        <taxon>Asparagales</taxon>
        <taxon>Orchidaceae</taxon>
        <taxon>Orchidoideae</taxon>
        <taxon>Orchideae</taxon>
        <taxon>Orchidinae</taxon>
        <taxon>Platanthera</taxon>
    </lineage>
</organism>
<proteinExistence type="predicted"/>
<protein>
    <submittedName>
        <fullName evidence="2">Uncharacterized protein</fullName>
    </submittedName>
</protein>